<evidence type="ECO:0000256" key="5">
    <source>
        <dbReference type="ARBA" id="ARBA00023004"/>
    </source>
</evidence>
<dbReference type="OrthoDB" id="9805828at2"/>
<organism evidence="9 10">
    <name type="scientific">Sphingomonas cavernae</name>
    <dbReference type="NCBI Taxonomy" id="2320861"/>
    <lineage>
        <taxon>Bacteria</taxon>
        <taxon>Pseudomonadati</taxon>
        <taxon>Pseudomonadota</taxon>
        <taxon>Alphaproteobacteria</taxon>
        <taxon>Sphingomonadales</taxon>
        <taxon>Sphingomonadaceae</taxon>
        <taxon>Sphingomonas</taxon>
    </lineage>
</organism>
<evidence type="ECO:0000256" key="3">
    <source>
        <dbReference type="ARBA" id="ARBA00022723"/>
    </source>
</evidence>
<keyword evidence="2 6" id="KW-0349">Heme</keyword>
<dbReference type="GO" id="GO:0046872">
    <property type="term" value="F:metal ion binding"/>
    <property type="evidence" value="ECO:0007669"/>
    <property type="project" value="UniProtKB-KW"/>
</dbReference>
<evidence type="ECO:0000313" key="9">
    <source>
        <dbReference type="EMBL" id="RJF92956.1"/>
    </source>
</evidence>
<evidence type="ECO:0000313" key="10">
    <source>
        <dbReference type="Proteomes" id="UP000286100"/>
    </source>
</evidence>
<dbReference type="Proteomes" id="UP000286100">
    <property type="component" value="Unassembled WGS sequence"/>
</dbReference>
<dbReference type="InterPro" id="IPR002327">
    <property type="entry name" value="Cyt_c_1A/1B"/>
</dbReference>
<dbReference type="GO" id="GO:0020037">
    <property type="term" value="F:heme binding"/>
    <property type="evidence" value="ECO:0007669"/>
    <property type="project" value="InterPro"/>
</dbReference>
<evidence type="ECO:0000256" key="6">
    <source>
        <dbReference type="PROSITE-ProRule" id="PRU00433"/>
    </source>
</evidence>
<feature type="domain" description="Cytochrome c" evidence="8">
    <location>
        <begin position="28"/>
        <end position="127"/>
    </location>
</feature>
<dbReference type="SUPFAM" id="SSF46626">
    <property type="entry name" value="Cytochrome c"/>
    <property type="match status" value="1"/>
</dbReference>
<dbReference type="PANTHER" id="PTHR11961">
    <property type="entry name" value="CYTOCHROME C"/>
    <property type="match status" value="1"/>
</dbReference>
<dbReference type="PROSITE" id="PS51007">
    <property type="entry name" value="CYTC"/>
    <property type="match status" value="1"/>
</dbReference>
<evidence type="ECO:0000256" key="2">
    <source>
        <dbReference type="ARBA" id="ARBA00022617"/>
    </source>
</evidence>
<dbReference type="Gene3D" id="1.10.760.10">
    <property type="entry name" value="Cytochrome c-like domain"/>
    <property type="match status" value="1"/>
</dbReference>
<keyword evidence="5 6" id="KW-0408">Iron</keyword>
<dbReference type="EMBL" id="QYUM01000002">
    <property type="protein sequence ID" value="RJF92956.1"/>
    <property type="molecule type" value="Genomic_DNA"/>
</dbReference>
<evidence type="ECO:0000256" key="7">
    <source>
        <dbReference type="SAM" id="SignalP"/>
    </source>
</evidence>
<gene>
    <name evidence="9" type="ORF">D3876_00760</name>
</gene>
<comment type="caution">
    <text evidence="9">The sequence shown here is derived from an EMBL/GenBank/DDBJ whole genome shotgun (WGS) entry which is preliminary data.</text>
</comment>
<reference evidence="9 10" key="1">
    <citation type="submission" date="2018-09" db="EMBL/GenBank/DDBJ databases">
        <authorList>
            <person name="Zhu H."/>
        </authorList>
    </citation>
    <scope>NUCLEOTIDE SEQUENCE [LARGE SCALE GENOMIC DNA]</scope>
    <source>
        <strain evidence="9 10">K2R01-6</strain>
    </source>
</reference>
<dbReference type="InterPro" id="IPR009056">
    <property type="entry name" value="Cyt_c-like_dom"/>
</dbReference>
<keyword evidence="7" id="KW-0732">Signal</keyword>
<keyword evidence="3 6" id="KW-0479">Metal-binding</keyword>
<keyword evidence="4" id="KW-0249">Electron transport</keyword>
<keyword evidence="1" id="KW-0813">Transport</keyword>
<name>A0A418WNZ6_9SPHN</name>
<protein>
    <submittedName>
        <fullName evidence="9">Cytochrome c family protein</fullName>
    </submittedName>
</protein>
<sequence>MRKRHFLTSAFLLGSVMLVLGQTSAAAPADGAGMALFKQRCQNCHSLKPGAPAPLGPNLAGVVGRRAGSTDFRYSPALKSSGLVWNPANLDRYLASPTKAVPGTRMVISVPDAKQRGELIRYLGDTAQ</sequence>
<dbReference type="PRINTS" id="PR00604">
    <property type="entry name" value="CYTCHRMECIAB"/>
</dbReference>
<dbReference type="InterPro" id="IPR036909">
    <property type="entry name" value="Cyt_c-like_dom_sf"/>
</dbReference>
<accession>A0A418WNZ6</accession>
<evidence type="ECO:0000256" key="4">
    <source>
        <dbReference type="ARBA" id="ARBA00022982"/>
    </source>
</evidence>
<proteinExistence type="predicted"/>
<dbReference type="RefSeq" id="WP_119759236.1">
    <property type="nucleotide sequence ID" value="NZ_QYUM01000002.1"/>
</dbReference>
<dbReference type="GO" id="GO:0009055">
    <property type="term" value="F:electron transfer activity"/>
    <property type="evidence" value="ECO:0007669"/>
    <property type="project" value="InterPro"/>
</dbReference>
<evidence type="ECO:0000256" key="1">
    <source>
        <dbReference type="ARBA" id="ARBA00022448"/>
    </source>
</evidence>
<keyword evidence="10" id="KW-1185">Reference proteome</keyword>
<feature type="chain" id="PRO_5019050477" evidence="7">
    <location>
        <begin position="26"/>
        <end position="128"/>
    </location>
</feature>
<evidence type="ECO:0000259" key="8">
    <source>
        <dbReference type="PROSITE" id="PS51007"/>
    </source>
</evidence>
<feature type="signal peptide" evidence="7">
    <location>
        <begin position="1"/>
        <end position="25"/>
    </location>
</feature>
<dbReference type="AlphaFoldDB" id="A0A418WNZ6"/>